<evidence type="ECO:0000313" key="1">
    <source>
        <dbReference type="EMBL" id="EKC38516.1"/>
    </source>
</evidence>
<sequence>MQQPTVHVSIHSKDRRKVVESLADQVDSLDRPGITFREGEKSRTWITYRRILQKCDETLQSVDVHLNNPPMNSKLLVLSQAALHRFYMGLREFLIESDQILAKEKPIPKHLYTNLCSKFMEVFLLNVRSGLLESSGMTIKGVKSSSDPDLRATVPVSSFGRISSVLVINVEEGRSTHSAHYYTKKTIRAINTCQDVFFTLSFQNYQNRGEFSMILCIFCGKPSFISLQMKPDYKHRVPAGPFQITEAVQHRVLEQHASQLLLDFKMSVFADIGAIFGIICMRTSCMDIDTWLPLT</sequence>
<name>K1RUW6_MAGGI</name>
<protein>
    <submittedName>
        <fullName evidence="1">Uncharacterized protein</fullName>
    </submittedName>
</protein>
<dbReference type="EMBL" id="JH818012">
    <property type="protein sequence ID" value="EKC38516.1"/>
    <property type="molecule type" value="Genomic_DNA"/>
</dbReference>
<accession>K1RUW6</accession>
<proteinExistence type="predicted"/>
<dbReference type="InParanoid" id="K1RUW6"/>
<dbReference type="AlphaFoldDB" id="K1RUW6"/>
<dbReference type="HOGENOM" id="CLU_944135_0_0_1"/>
<organism evidence="1">
    <name type="scientific">Magallana gigas</name>
    <name type="common">Pacific oyster</name>
    <name type="synonym">Crassostrea gigas</name>
    <dbReference type="NCBI Taxonomy" id="29159"/>
    <lineage>
        <taxon>Eukaryota</taxon>
        <taxon>Metazoa</taxon>
        <taxon>Spiralia</taxon>
        <taxon>Lophotrochozoa</taxon>
        <taxon>Mollusca</taxon>
        <taxon>Bivalvia</taxon>
        <taxon>Autobranchia</taxon>
        <taxon>Pteriomorphia</taxon>
        <taxon>Ostreida</taxon>
        <taxon>Ostreoidea</taxon>
        <taxon>Ostreidae</taxon>
        <taxon>Magallana</taxon>
    </lineage>
</organism>
<reference evidence="1" key="1">
    <citation type="journal article" date="2012" name="Nature">
        <title>The oyster genome reveals stress adaptation and complexity of shell formation.</title>
        <authorList>
            <person name="Zhang G."/>
            <person name="Fang X."/>
            <person name="Guo X."/>
            <person name="Li L."/>
            <person name="Luo R."/>
            <person name="Xu F."/>
            <person name="Yang P."/>
            <person name="Zhang L."/>
            <person name="Wang X."/>
            <person name="Qi H."/>
            <person name="Xiong Z."/>
            <person name="Que H."/>
            <person name="Xie Y."/>
            <person name="Holland P.W."/>
            <person name="Paps J."/>
            <person name="Zhu Y."/>
            <person name="Wu F."/>
            <person name="Chen Y."/>
            <person name="Wang J."/>
            <person name="Peng C."/>
            <person name="Meng J."/>
            <person name="Yang L."/>
            <person name="Liu J."/>
            <person name="Wen B."/>
            <person name="Zhang N."/>
            <person name="Huang Z."/>
            <person name="Zhu Q."/>
            <person name="Feng Y."/>
            <person name="Mount A."/>
            <person name="Hedgecock D."/>
            <person name="Xu Z."/>
            <person name="Liu Y."/>
            <person name="Domazet-Loso T."/>
            <person name="Du Y."/>
            <person name="Sun X."/>
            <person name="Zhang S."/>
            <person name="Liu B."/>
            <person name="Cheng P."/>
            <person name="Jiang X."/>
            <person name="Li J."/>
            <person name="Fan D."/>
            <person name="Wang W."/>
            <person name="Fu W."/>
            <person name="Wang T."/>
            <person name="Wang B."/>
            <person name="Zhang J."/>
            <person name="Peng Z."/>
            <person name="Li Y."/>
            <person name="Li N."/>
            <person name="Wang J."/>
            <person name="Chen M."/>
            <person name="He Y."/>
            <person name="Tan F."/>
            <person name="Song X."/>
            <person name="Zheng Q."/>
            <person name="Huang R."/>
            <person name="Yang H."/>
            <person name="Du X."/>
            <person name="Chen L."/>
            <person name="Yang M."/>
            <person name="Gaffney P.M."/>
            <person name="Wang S."/>
            <person name="Luo L."/>
            <person name="She Z."/>
            <person name="Ming Y."/>
            <person name="Huang W."/>
            <person name="Zhang S."/>
            <person name="Huang B."/>
            <person name="Zhang Y."/>
            <person name="Qu T."/>
            <person name="Ni P."/>
            <person name="Miao G."/>
            <person name="Wang J."/>
            <person name="Wang Q."/>
            <person name="Steinberg C.E."/>
            <person name="Wang H."/>
            <person name="Li N."/>
            <person name="Qian L."/>
            <person name="Zhang G."/>
            <person name="Li Y."/>
            <person name="Yang H."/>
            <person name="Liu X."/>
            <person name="Wang J."/>
            <person name="Yin Y."/>
            <person name="Wang J."/>
        </authorList>
    </citation>
    <scope>NUCLEOTIDE SEQUENCE [LARGE SCALE GENOMIC DNA]</scope>
    <source>
        <strain evidence="1">05x7-T-G4-1.051#20</strain>
    </source>
</reference>
<gene>
    <name evidence="1" type="ORF">CGI_10012571</name>
</gene>